<dbReference type="PROSITE" id="PS00059">
    <property type="entry name" value="ADH_ZINC"/>
    <property type="match status" value="1"/>
</dbReference>
<dbReference type="PANTHER" id="PTHR42813">
    <property type="entry name" value="ZINC-TYPE ALCOHOL DEHYDROGENASE-LIKE"/>
    <property type="match status" value="1"/>
</dbReference>
<dbReference type="Pfam" id="PF08240">
    <property type="entry name" value="ADH_N"/>
    <property type="match status" value="1"/>
</dbReference>
<accession>A0A418WC25</accession>
<comment type="cofactor">
    <cofactor evidence="1">
        <name>Zn(2+)</name>
        <dbReference type="ChEBI" id="CHEBI:29105"/>
    </cofactor>
</comment>
<dbReference type="InterPro" id="IPR013154">
    <property type="entry name" value="ADH-like_N"/>
</dbReference>
<evidence type="ECO:0000256" key="2">
    <source>
        <dbReference type="ARBA" id="ARBA00022723"/>
    </source>
</evidence>
<dbReference type="InterPro" id="IPR036291">
    <property type="entry name" value="NAD(P)-bd_dom_sf"/>
</dbReference>
<evidence type="ECO:0000256" key="1">
    <source>
        <dbReference type="ARBA" id="ARBA00001947"/>
    </source>
</evidence>
<sequence>MHHAVFVAPGRVEWRDAPDPRLHGPGEALVRPLVVGRCDLDVAYLRGLLPMPPGAPIGHEIIGEIVDLGEDVGPFAIGQRVFVPAQISCGTCGPCRRGLTGRCASVPFAASYGMGREGGFGGGLADVVRVPYAAAMLTPLPAGVDPAGLIGAADMAADSWRAVGPHLRRHPGARVLVIGGMPPVIGLYAVGIATALGASIVDYVDPEPRRGIVAAGYGARVIADPAAEVDGPYDVIVVANPLRAALERAFTLAAPGGVITSVAPAIDGQPALDTGVLYHRGVTWMIGRPDCRHDHDGTMHAWATCGFCPDRLPTTRVAWDDAPQAWASDALYVAAVRP</sequence>
<evidence type="ECO:0000259" key="5">
    <source>
        <dbReference type="Pfam" id="PF08240"/>
    </source>
</evidence>
<dbReference type="InterPro" id="IPR011032">
    <property type="entry name" value="GroES-like_sf"/>
</dbReference>
<evidence type="ECO:0000256" key="3">
    <source>
        <dbReference type="ARBA" id="ARBA00022833"/>
    </source>
</evidence>
<dbReference type="SUPFAM" id="SSF51735">
    <property type="entry name" value="NAD(P)-binding Rossmann-fold domains"/>
    <property type="match status" value="1"/>
</dbReference>
<dbReference type="Gene3D" id="3.40.50.720">
    <property type="entry name" value="NAD(P)-binding Rossmann-like Domain"/>
    <property type="match status" value="1"/>
</dbReference>
<feature type="domain" description="Alcohol dehydrogenase-like N-terminal" evidence="5">
    <location>
        <begin position="24"/>
        <end position="137"/>
    </location>
</feature>
<keyword evidence="2" id="KW-0479">Metal-binding</keyword>
<dbReference type="PANTHER" id="PTHR42813:SF7">
    <property type="entry name" value="ALCOHOL DEHYDROGENASE (ZN-DEPENDENT)-RELATED"/>
    <property type="match status" value="1"/>
</dbReference>
<dbReference type="RefSeq" id="WP_119778232.1">
    <property type="nucleotide sequence ID" value="NZ_QYUK01000011.1"/>
</dbReference>
<keyword evidence="4" id="KW-0560">Oxidoreductase</keyword>
<dbReference type="GO" id="GO:0008270">
    <property type="term" value="F:zinc ion binding"/>
    <property type="evidence" value="ECO:0007669"/>
    <property type="project" value="InterPro"/>
</dbReference>
<reference evidence="6 7" key="1">
    <citation type="submission" date="2018-09" db="EMBL/GenBank/DDBJ databases">
        <authorList>
            <person name="Zhu H."/>
        </authorList>
    </citation>
    <scope>NUCLEOTIDE SEQUENCE [LARGE SCALE GENOMIC DNA]</scope>
    <source>
        <strain evidence="6 7">K1W22B-8</strain>
    </source>
</reference>
<dbReference type="Gene3D" id="3.90.180.10">
    <property type="entry name" value="Medium-chain alcohol dehydrogenases, catalytic domain"/>
    <property type="match status" value="1"/>
</dbReference>
<name>A0A418WC25_9PROT</name>
<proteinExistence type="predicted"/>
<dbReference type="EMBL" id="QYUK01000011">
    <property type="protein sequence ID" value="RJF87593.1"/>
    <property type="molecule type" value="Genomic_DNA"/>
</dbReference>
<dbReference type="OrthoDB" id="9773078at2"/>
<keyword evidence="3" id="KW-0862">Zinc</keyword>
<organism evidence="6 7">
    <name type="scientific">Oleomonas cavernae</name>
    <dbReference type="NCBI Taxonomy" id="2320859"/>
    <lineage>
        <taxon>Bacteria</taxon>
        <taxon>Pseudomonadati</taxon>
        <taxon>Pseudomonadota</taxon>
        <taxon>Alphaproteobacteria</taxon>
        <taxon>Acetobacterales</taxon>
        <taxon>Acetobacteraceae</taxon>
        <taxon>Oleomonas</taxon>
    </lineage>
</organism>
<comment type="caution">
    <text evidence="6">The sequence shown here is derived from an EMBL/GenBank/DDBJ whole genome shotgun (WGS) entry which is preliminary data.</text>
</comment>
<dbReference type="InterPro" id="IPR002328">
    <property type="entry name" value="ADH_Zn_CS"/>
</dbReference>
<evidence type="ECO:0000313" key="7">
    <source>
        <dbReference type="Proteomes" id="UP000284605"/>
    </source>
</evidence>
<keyword evidence="7" id="KW-1185">Reference proteome</keyword>
<evidence type="ECO:0000256" key="4">
    <source>
        <dbReference type="ARBA" id="ARBA00023002"/>
    </source>
</evidence>
<protein>
    <submittedName>
        <fullName evidence="6">Dehydrogenase</fullName>
    </submittedName>
</protein>
<dbReference type="SUPFAM" id="SSF50129">
    <property type="entry name" value="GroES-like"/>
    <property type="match status" value="1"/>
</dbReference>
<dbReference type="Proteomes" id="UP000284605">
    <property type="component" value="Unassembled WGS sequence"/>
</dbReference>
<dbReference type="AlphaFoldDB" id="A0A418WC25"/>
<dbReference type="GO" id="GO:0016491">
    <property type="term" value="F:oxidoreductase activity"/>
    <property type="evidence" value="ECO:0007669"/>
    <property type="project" value="UniProtKB-KW"/>
</dbReference>
<gene>
    <name evidence="6" type="ORF">D3874_11635</name>
</gene>
<evidence type="ECO:0000313" key="6">
    <source>
        <dbReference type="EMBL" id="RJF87593.1"/>
    </source>
</evidence>